<sequence length="150" mass="15277">MVRLVTLSSYLTACLLGGGLVHVSARPPSITHQNPHADAGLDPLVEYTKLRSNATTEVAVGAGPPPVSPRHGMASVFRRQVDPPGLGALLCPTGTCADDSCCGPQGICGYGPDFCGTGCMSNCDAKAMCGIHSDGGAVKCGLDLCCSWGQ</sequence>
<evidence type="ECO:0000313" key="2">
    <source>
        <dbReference type="Proteomes" id="UP000724584"/>
    </source>
</evidence>
<organism evidence="1 2">
    <name type="scientific">Chaetomium tenue</name>
    <dbReference type="NCBI Taxonomy" id="1854479"/>
    <lineage>
        <taxon>Eukaryota</taxon>
        <taxon>Fungi</taxon>
        <taxon>Dikarya</taxon>
        <taxon>Ascomycota</taxon>
        <taxon>Pezizomycotina</taxon>
        <taxon>Sordariomycetes</taxon>
        <taxon>Sordariomycetidae</taxon>
        <taxon>Sordariales</taxon>
        <taxon>Chaetomiaceae</taxon>
        <taxon>Chaetomium</taxon>
    </lineage>
</organism>
<gene>
    <name evidence="1" type="ORF">F5144DRAFT_613320</name>
</gene>
<evidence type="ECO:0000313" key="1">
    <source>
        <dbReference type="EMBL" id="KAH6627427.1"/>
    </source>
</evidence>
<reference evidence="1 2" key="1">
    <citation type="journal article" date="2021" name="Nat. Commun.">
        <title>Genetic determinants of endophytism in the Arabidopsis root mycobiome.</title>
        <authorList>
            <person name="Mesny F."/>
            <person name="Miyauchi S."/>
            <person name="Thiergart T."/>
            <person name="Pickel B."/>
            <person name="Atanasova L."/>
            <person name="Karlsson M."/>
            <person name="Huettel B."/>
            <person name="Barry K.W."/>
            <person name="Haridas S."/>
            <person name="Chen C."/>
            <person name="Bauer D."/>
            <person name="Andreopoulos W."/>
            <person name="Pangilinan J."/>
            <person name="LaButti K."/>
            <person name="Riley R."/>
            <person name="Lipzen A."/>
            <person name="Clum A."/>
            <person name="Drula E."/>
            <person name="Henrissat B."/>
            <person name="Kohler A."/>
            <person name="Grigoriev I.V."/>
            <person name="Martin F.M."/>
            <person name="Hacquard S."/>
        </authorList>
    </citation>
    <scope>NUCLEOTIDE SEQUENCE [LARGE SCALE GENOMIC DNA]</scope>
    <source>
        <strain evidence="1 2">MPI-SDFR-AT-0079</strain>
    </source>
</reference>
<dbReference type="EMBL" id="JAGIZQ010000005">
    <property type="protein sequence ID" value="KAH6627427.1"/>
    <property type="molecule type" value="Genomic_DNA"/>
</dbReference>
<comment type="caution">
    <text evidence="1">The sequence shown here is derived from an EMBL/GenBank/DDBJ whole genome shotgun (WGS) entry which is preliminary data.</text>
</comment>
<protein>
    <submittedName>
        <fullName evidence="1">Uncharacterized protein</fullName>
    </submittedName>
</protein>
<accession>A0ACB7P3G4</accession>
<dbReference type="Proteomes" id="UP000724584">
    <property type="component" value="Unassembled WGS sequence"/>
</dbReference>
<name>A0ACB7P3G4_9PEZI</name>
<proteinExistence type="predicted"/>
<keyword evidence="2" id="KW-1185">Reference proteome</keyword>